<sequence length="71" mass="7882">MSMMACIIPPSTVDAKRQQKTSHTMSRWSKSAGENVMCSTNVYTNKITGQQNILSTTGFNGGFRRIPREAQ</sequence>
<evidence type="ECO:0000256" key="1">
    <source>
        <dbReference type="SAM" id="MobiDB-lite"/>
    </source>
</evidence>
<dbReference type="RefSeq" id="WP_157825346.1">
    <property type="nucleotide sequence ID" value="NZ_JADOBI010000004.1"/>
</dbReference>
<reference evidence="2 3" key="1">
    <citation type="submission" date="2020-11" db="EMBL/GenBank/DDBJ databases">
        <title>Taxonomic investigation of Rahnella strains.</title>
        <authorList>
            <person name="Lee S.D."/>
        </authorList>
    </citation>
    <scope>NUCLEOTIDE SEQUENCE [LARGE SCALE GENOMIC DNA]</scope>
    <source>
        <strain evidence="2 3">SAP-17</strain>
    </source>
</reference>
<dbReference type="EMBL" id="JADOBI010000004">
    <property type="protein sequence ID" value="MBF7980086.1"/>
    <property type="molecule type" value="Genomic_DNA"/>
</dbReference>
<comment type="caution">
    <text evidence="2">The sequence shown here is derived from an EMBL/GenBank/DDBJ whole genome shotgun (WGS) entry which is preliminary data.</text>
</comment>
<organism evidence="2 3">
    <name type="scientific">Rahnella laticis</name>
    <dbReference type="NCBI Taxonomy" id="2787622"/>
    <lineage>
        <taxon>Bacteria</taxon>
        <taxon>Pseudomonadati</taxon>
        <taxon>Pseudomonadota</taxon>
        <taxon>Gammaproteobacteria</taxon>
        <taxon>Enterobacterales</taxon>
        <taxon>Yersiniaceae</taxon>
        <taxon>Rahnella</taxon>
    </lineage>
</organism>
<evidence type="ECO:0000313" key="3">
    <source>
        <dbReference type="Proteomes" id="UP000636811"/>
    </source>
</evidence>
<dbReference type="Proteomes" id="UP000636811">
    <property type="component" value="Unassembled WGS sequence"/>
</dbReference>
<accession>A0ABS0E4Y0</accession>
<protein>
    <submittedName>
        <fullName evidence="2">Uncharacterized protein</fullName>
    </submittedName>
</protein>
<proteinExistence type="predicted"/>
<feature type="region of interest" description="Disordered" evidence="1">
    <location>
        <begin position="9"/>
        <end position="31"/>
    </location>
</feature>
<gene>
    <name evidence="2" type="ORF">IV433_11795</name>
</gene>
<evidence type="ECO:0000313" key="2">
    <source>
        <dbReference type="EMBL" id="MBF7980086.1"/>
    </source>
</evidence>
<keyword evidence="3" id="KW-1185">Reference proteome</keyword>
<name>A0ABS0E4Y0_9GAMM</name>